<dbReference type="PROSITE" id="PS00028">
    <property type="entry name" value="ZINC_FINGER_C2H2_1"/>
    <property type="match status" value="3"/>
</dbReference>
<dbReference type="RefSeq" id="XP_013406198.1">
    <property type="nucleotide sequence ID" value="XM_013550744.2"/>
</dbReference>
<keyword evidence="4 7" id="KW-0863">Zinc-finger</keyword>
<dbReference type="PROSITE" id="PS50157">
    <property type="entry name" value="ZINC_FINGER_C2H2_2"/>
    <property type="match status" value="3"/>
</dbReference>
<evidence type="ECO:0000256" key="2">
    <source>
        <dbReference type="ARBA" id="ARBA00022723"/>
    </source>
</evidence>
<dbReference type="OrthoDB" id="4748970at2759"/>
<dbReference type="OMA" id="QQTIWEM"/>
<comment type="subcellular location">
    <subcellularLocation>
        <location evidence="1">Nucleus</location>
    </subcellularLocation>
</comment>
<dbReference type="GO" id="GO:0000978">
    <property type="term" value="F:RNA polymerase II cis-regulatory region sequence-specific DNA binding"/>
    <property type="evidence" value="ECO:0007669"/>
    <property type="project" value="TreeGrafter"/>
</dbReference>
<name>A0A1S3J7B1_LINAN</name>
<dbReference type="InterPro" id="IPR013087">
    <property type="entry name" value="Znf_C2H2_type"/>
</dbReference>
<dbReference type="PANTHER" id="PTHR23235:SF120">
    <property type="entry name" value="KRUPPEL-LIKE FACTOR 15"/>
    <property type="match status" value="1"/>
</dbReference>
<keyword evidence="10" id="KW-1185">Reference proteome</keyword>
<dbReference type="GeneID" id="106170757"/>
<protein>
    <submittedName>
        <fullName evidence="11">Krueppel-like factor 6</fullName>
    </submittedName>
</protein>
<dbReference type="FunFam" id="3.30.160.60:FF:000021">
    <property type="entry name" value="Basic krueppel-like factor 3"/>
    <property type="match status" value="1"/>
</dbReference>
<evidence type="ECO:0000256" key="1">
    <source>
        <dbReference type="ARBA" id="ARBA00004123"/>
    </source>
</evidence>
<evidence type="ECO:0000256" key="4">
    <source>
        <dbReference type="ARBA" id="ARBA00022771"/>
    </source>
</evidence>
<keyword evidence="2" id="KW-0479">Metal-binding</keyword>
<keyword evidence="5" id="KW-0862">Zinc</keyword>
<evidence type="ECO:0000256" key="6">
    <source>
        <dbReference type="ARBA" id="ARBA00023242"/>
    </source>
</evidence>
<accession>A0A1S3J7B1</accession>
<keyword evidence="6" id="KW-0539">Nucleus</keyword>
<feature type="domain" description="C2H2-type" evidence="9">
    <location>
        <begin position="193"/>
        <end position="222"/>
    </location>
</feature>
<proteinExistence type="predicted"/>
<dbReference type="SUPFAM" id="SSF57667">
    <property type="entry name" value="beta-beta-alpha zinc fingers"/>
    <property type="match status" value="2"/>
</dbReference>
<dbReference type="FunCoup" id="A0A1S3J7B1">
    <property type="interactions" value="224"/>
</dbReference>
<evidence type="ECO:0000313" key="10">
    <source>
        <dbReference type="Proteomes" id="UP000085678"/>
    </source>
</evidence>
<organism evidence="10 11">
    <name type="scientific">Lingula anatina</name>
    <name type="common">Brachiopod</name>
    <name type="synonym">Lingula unguis</name>
    <dbReference type="NCBI Taxonomy" id="7574"/>
    <lineage>
        <taxon>Eukaryota</taxon>
        <taxon>Metazoa</taxon>
        <taxon>Spiralia</taxon>
        <taxon>Lophotrochozoa</taxon>
        <taxon>Brachiopoda</taxon>
        <taxon>Linguliformea</taxon>
        <taxon>Lingulata</taxon>
        <taxon>Lingulida</taxon>
        <taxon>Linguloidea</taxon>
        <taxon>Lingulidae</taxon>
        <taxon>Lingula</taxon>
    </lineage>
</organism>
<keyword evidence="3" id="KW-0677">Repeat</keyword>
<sequence length="283" mass="32142">MDVLPSGNIFRELQVVHDTGYFSAQPSLEDRWQQNCLEMERYLKNEPRLTSYKKLDTDLDIPWNKFTLPEETRDDDPPEEKLKGLAHLNIEDKAPDSVSLSSFCSASSGVSWDSNISDPASPVSPPIKPSHDPFALRLVAQPSRTVYSPPASPERQAPSHALIMPVPRSRSASQSKSPAKRVDASPDSKRRIHKCPYNGCKKVYTKSSHLKAHLRTHTGEKPYKCTWEGCEWRFARSDELTRHYRKHTGAKPFHCKYCDRSFSRSDHLALHMKRHPPPQSAAS</sequence>
<dbReference type="InParanoid" id="A0A1S3J7B1"/>
<feature type="domain" description="C2H2-type" evidence="9">
    <location>
        <begin position="253"/>
        <end position="280"/>
    </location>
</feature>
<gene>
    <name evidence="11" type="primary">LOC106170757</name>
</gene>
<dbReference type="GO" id="GO:0008270">
    <property type="term" value="F:zinc ion binding"/>
    <property type="evidence" value="ECO:0007669"/>
    <property type="project" value="UniProtKB-KW"/>
</dbReference>
<evidence type="ECO:0000256" key="8">
    <source>
        <dbReference type="SAM" id="MobiDB-lite"/>
    </source>
</evidence>
<dbReference type="CDD" id="cd21973">
    <property type="entry name" value="KLF6_7_N-like"/>
    <property type="match status" value="1"/>
</dbReference>
<dbReference type="InterPro" id="IPR036236">
    <property type="entry name" value="Znf_C2H2_sf"/>
</dbReference>
<evidence type="ECO:0000256" key="7">
    <source>
        <dbReference type="PROSITE-ProRule" id="PRU00042"/>
    </source>
</evidence>
<evidence type="ECO:0000256" key="3">
    <source>
        <dbReference type="ARBA" id="ARBA00022737"/>
    </source>
</evidence>
<reference evidence="11" key="1">
    <citation type="submission" date="2025-08" db="UniProtKB">
        <authorList>
            <consortium name="RefSeq"/>
        </authorList>
    </citation>
    <scope>IDENTIFICATION</scope>
    <source>
        <tissue evidence="11">Gonads</tissue>
    </source>
</reference>
<dbReference type="FunFam" id="3.30.160.60:FF:000736">
    <property type="entry name" value="Zinc finger protein 423"/>
    <property type="match status" value="1"/>
</dbReference>
<dbReference type="GO" id="GO:0005634">
    <property type="term" value="C:nucleus"/>
    <property type="evidence" value="ECO:0007669"/>
    <property type="project" value="UniProtKB-SubCell"/>
</dbReference>
<dbReference type="GO" id="GO:0000981">
    <property type="term" value="F:DNA-binding transcription factor activity, RNA polymerase II-specific"/>
    <property type="evidence" value="ECO:0007669"/>
    <property type="project" value="TreeGrafter"/>
</dbReference>
<evidence type="ECO:0000259" key="9">
    <source>
        <dbReference type="PROSITE" id="PS50157"/>
    </source>
</evidence>
<evidence type="ECO:0000313" key="11">
    <source>
        <dbReference type="RefSeq" id="XP_013406198.1"/>
    </source>
</evidence>
<dbReference type="SMART" id="SM00355">
    <property type="entry name" value="ZnF_C2H2"/>
    <property type="match status" value="3"/>
</dbReference>
<evidence type="ECO:0000256" key="5">
    <source>
        <dbReference type="ARBA" id="ARBA00022833"/>
    </source>
</evidence>
<dbReference type="Proteomes" id="UP000085678">
    <property type="component" value="Unplaced"/>
</dbReference>
<dbReference type="AlphaFoldDB" id="A0A1S3J7B1"/>
<feature type="region of interest" description="Disordered" evidence="8">
    <location>
        <begin position="166"/>
        <end position="189"/>
    </location>
</feature>
<feature type="domain" description="C2H2-type" evidence="9">
    <location>
        <begin position="223"/>
        <end position="252"/>
    </location>
</feature>
<dbReference type="KEGG" id="lak:106170757"/>
<feature type="compositionally biased region" description="Basic and acidic residues" evidence="8">
    <location>
        <begin position="180"/>
        <end position="189"/>
    </location>
</feature>
<dbReference type="Gene3D" id="3.30.160.60">
    <property type="entry name" value="Classic Zinc Finger"/>
    <property type="match status" value="3"/>
</dbReference>
<dbReference type="FunFam" id="3.30.160.60:FF:000018">
    <property type="entry name" value="Krueppel-like factor 15"/>
    <property type="match status" value="1"/>
</dbReference>
<dbReference type="Pfam" id="PF00096">
    <property type="entry name" value="zf-C2H2"/>
    <property type="match status" value="3"/>
</dbReference>
<dbReference type="PANTHER" id="PTHR23235">
    <property type="entry name" value="KRUEPPEL-LIKE TRANSCRIPTION FACTOR"/>
    <property type="match status" value="1"/>
</dbReference>